<dbReference type="AlphaFoldDB" id="A0AAD3NMT8"/>
<accession>A0AAD3NMT8</accession>
<name>A0AAD3NMT8_CRYJA</name>
<feature type="region of interest" description="Disordered" evidence="1">
    <location>
        <begin position="1"/>
        <end position="29"/>
    </location>
</feature>
<evidence type="ECO:0000313" key="2">
    <source>
        <dbReference type="EMBL" id="GLJ56481.1"/>
    </source>
</evidence>
<proteinExistence type="predicted"/>
<sequence length="74" mass="8018">MQPRRRLTRHAQMASMARGSGTTIEHDCTPTRYYTTNPNVAGYGTTAGTPIVNRSSAGIVTVPGSHPLYRGSKR</sequence>
<organism evidence="2 3">
    <name type="scientific">Cryptomeria japonica</name>
    <name type="common">Japanese cedar</name>
    <name type="synonym">Cupressus japonica</name>
    <dbReference type="NCBI Taxonomy" id="3369"/>
    <lineage>
        <taxon>Eukaryota</taxon>
        <taxon>Viridiplantae</taxon>
        <taxon>Streptophyta</taxon>
        <taxon>Embryophyta</taxon>
        <taxon>Tracheophyta</taxon>
        <taxon>Spermatophyta</taxon>
        <taxon>Pinopsida</taxon>
        <taxon>Pinidae</taxon>
        <taxon>Conifers II</taxon>
        <taxon>Cupressales</taxon>
        <taxon>Cupressaceae</taxon>
        <taxon>Cryptomeria</taxon>
    </lineage>
</organism>
<gene>
    <name evidence="2" type="ORF">SUGI_1225660</name>
</gene>
<reference evidence="2" key="1">
    <citation type="submission" date="2022-12" db="EMBL/GenBank/DDBJ databases">
        <title>Chromosome-Level Genome Assembly of Japanese Cedar (Cryptomeriajaponica D. Don).</title>
        <authorList>
            <person name="Fujino T."/>
            <person name="Yamaguchi K."/>
            <person name="Yokoyama T."/>
            <person name="Hamanaka T."/>
            <person name="Harazono Y."/>
            <person name="Kamada H."/>
            <person name="Kobayashi W."/>
            <person name="Ujino-Ihara T."/>
            <person name="Uchiyama K."/>
            <person name="Matsumoto A."/>
            <person name="Izuno A."/>
            <person name="Tsumura Y."/>
            <person name="Toyoda A."/>
            <person name="Shigenobu S."/>
            <person name="Moriguchi Y."/>
            <person name="Ueno S."/>
            <person name="Kasahara M."/>
        </authorList>
    </citation>
    <scope>NUCLEOTIDE SEQUENCE</scope>
</reference>
<protein>
    <submittedName>
        <fullName evidence="2">Uncharacterized protein</fullName>
    </submittedName>
</protein>
<dbReference type="Proteomes" id="UP001234787">
    <property type="component" value="Unassembled WGS sequence"/>
</dbReference>
<dbReference type="EMBL" id="BSEH01000022">
    <property type="protein sequence ID" value="GLJ56481.1"/>
    <property type="molecule type" value="Genomic_DNA"/>
</dbReference>
<evidence type="ECO:0000313" key="3">
    <source>
        <dbReference type="Proteomes" id="UP001234787"/>
    </source>
</evidence>
<comment type="caution">
    <text evidence="2">The sequence shown here is derived from an EMBL/GenBank/DDBJ whole genome shotgun (WGS) entry which is preliminary data.</text>
</comment>
<keyword evidence="3" id="KW-1185">Reference proteome</keyword>
<evidence type="ECO:0000256" key="1">
    <source>
        <dbReference type="SAM" id="MobiDB-lite"/>
    </source>
</evidence>